<organism evidence="2 3">
    <name type="scientific">Phoxinus phoxinus</name>
    <name type="common">Eurasian minnow</name>
    <dbReference type="NCBI Taxonomy" id="58324"/>
    <lineage>
        <taxon>Eukaryota</taxon>
        <taxon>Metazoa</taxon>
        <taxon>Chordata</taxon>
        <taxon>Craniata</taxon>
        <taxon>Vertebrata</taxon>
        <taxon>Euteleostomi</taxon>
        <taxon>Actinopterygii</taxon>
        <taxon>Neopterygii</taxon>
        <taxon>Teleostei</taxon>
        <taxon>Ostariophysi</taxon>
        <taxon>Cypriniformes</taxon>
        <taxon>Leuciscidae</taxon>
        <taxon>Phoxininae</taxon>
        <taxon>Phoxinus</taxon>
    </lineage>
</organism>
<evidence type="ECO:0000313" key="3">
    <source>
        <dbReference type="Proteomes" id="UP001364617"/>
    </source>
</evidence>
<dbReference type="Gene3D" id="2.60.40.10">
    <property type="entry name" value="Immunoglobulins"/>
    <property type="match status" value="2"/>
</dbReference>
<feature type="domain" description="Immunoglobulin" evidence="1">
    <location>
        <begin position="125"/>
        <end position="232"/>
    </location>
</feature>
<feature type="domain" description="Immunoglobulin" evidence="1">
    <location>
        <begin position="15"/>
        <end position="118"/>
    </location>
</feature>
<comment type="caution">
    <text evidence="2">The sequence shown here is derived from an EMBL/GenBank/DDBJ whole genome shotgun (WGS) entry which is preliminary data.</text>
</comment>
<dbReference type="InterPro" id="IPR003599">
    <property type="entry name" value="Ig_sub"/>
</dbReference>
<dbReference type="SUPFAM" id="SSF48726">
    <property type="entry name" value="Immunoglobulin"/>
    <property type="match status" value="2"/>
</dbReference>
<evidence type="ECO:0000313" key="2">
    <source>
        <dbReference type="EMBL" id="KAK7136698.1"/>
    </source>
</evidence>
<dbReference type="SMART" id="SM00409">
    <property type="entry name" value="IG"/>
    <property type="match status" value="2"/>
</dbReference>
<accession>A0AAN9GX08</accession>
<protein>
    <recommendedName>
        <fullName evidence="1">Immunoglobulin domain-containing protein</fullName>
    </recommendedName>
</protein>
<evidence type="ECO:0000259" key="1">
    <source>
        <dbReference type="SMART" id="SM00409"/>
    </source>
</evidence>
<dbReference type="PANTHER" id="PTHR21063">
    <property type="entry name" value="LFA-3"/>
    <property type="match status" value="1"/>
</dbReference>
<dbReference type="Pfam" id="PF07686">
    <property type="entry name" value="V-set"/>
    <property type="match status" value="1"/>
</dbReference>
<name>A0AAN9GX08_9TELE</name>
<dbReference type="PANTHER" id="PTHR21063:SF4">
    <property type="entry name" value="CD48 ANTIGEN-RELATED"/>
    <property type="match status" value="1"/>
</dbReference>
<sequence length="285" mass="32274">MILFFLDRGVFGVGSDSVSVMEENSVTLYTGVKTNQQEDIKWYFNDIRIAHITGDLSKICTDVQCNEGTERFRDRLKLDHQTGSLTITHTRNTHSGVYKLLIIGSSRNSEKIFNVTVHGFSASELYEVNKQEGESLTLDPSEIRKPSDVMTWYFNDILIAEITGDPNKTCTDVQCEDSDERFKDRLKLDHQTGSLTITHITNTDSGVYKLQIFIINSSFSVTGVKRFSVSVIETLAGFQHSVDQTRSDQPEEELMTFKGGAVTIMKRKTDRNRKCLISVICVCWD</sequence>
<dbReference type="InterPro" id="IPR013783">
    <property type="entry name" value="Ig-like_fold"/>
</dbReference>
<dbReference type="InterPro" id="IPR036179">
    <property type="entry name" value="Ig-like_dom_sf"/>
</dbReference>
<keyword evidence="3" id="KW-1185">Reference proteome</keyword>
<dbReference type="AlphaFoldDB" id="A0AAN9GX08"/>
<dbReference type="InterPro" id="IPR013106">
    <property type="entry name" value="Ig_V-set"/>
</dbReference>
<dbReference type="Proteomes" id="UP001364617">
    <property type="component" value="Unassembled WGS sequence"/>
</dbReference>
<dbReference type="EMBL" id="JAYKXH010000018">
    <property type="protein sequence ID" value="KAK7136698.1"/>
    <property type="molecule type" value="Genomic_DNA"/>
</dbReference>
<proteinExistence type="predicted"/>
<gene>
    <name evidence="2" type="ORF">R3I93_016903</name>
</gene>
<reference evidence="2 3" key="1">
    <citation type="submission" date="2024-02" db="EMBL/GenBank/DDBJ databases">
        <title>Chromosome-level genome assembly of the Eurasian Minnow (Phoxinus phoxinus).</title>
        <authorList>
            <person name="Oriowo T.O."/>
            <person name="Martin S."/>
            <person name="Stange M."/>
            <person name="Chrysostomakis Y."/>
            <person name="Brown T."/>
            <person name="Winkler S."/>
            <person name="Kukowka S."/>
            <person name="Myers E.W."/>
            <person name="Bohne A."/>
        </authorList>
    </citation>
    <scope>NUCLEOTIDE SEQUENCE [LARGE SCALE GENOMIC DNA]</scope>
    <source>
        <strain evidence="2">ZFMK-TIS-60720</strain>
        <tissue evidence="2">Whole Organism</tissue>
    </source>
</reference>